<evidence type="ECO:0000313" key="2">
    <source>
        <dbReference type="Proteomes" id="UP001457282"/>
    </source>
</evidence>
<dbReference type="AlphaFoldDB" id="A0AAW1X1P7"/>
<name>A0AAW1X1P7_RUBAR</name>
<protein>
    <submittedName>
        <fullName evidence="1">Uncharacterized protein</fullName>
    </submittedName>
</protein>
<evidence type="ECO:0000313" key="1">
    <source>
        <dbReference type="EMBL" id="KAK9930243.1"/>
    </source>
</evidence>
<dbReference type="Proteomes" id="UP001457282">
    <property type="component" value="Unassembled WGS sequence"/>
</dbReference>
<gene>
    <name evidence="1" type="ORF">M0R45_027286</name>
</gene>
<accession>A0AAW1X1P7</accession>
<dbReference type="EMBL" id="JBEDUW010000005">
    <property type="protein sequence ID" value="KAK9930243.1"/>
    <property type="molecule type" value="Genomic_DNA"/>
</dbReference>
<keyword evidence="2" id="KW-1185">Reference proteome</keyword>
<reference evidence="1 2" key="1">
    <citation type="journal article" date="2023" name="G3 (Bethesda)">
        <title>A chromosome-length genome assembly and annotation of blackberry (Rubus argutus, cv. 'Hillquist').</title>
        <authorList>
            <person name="Bruna T."/>
            <person name="Aryal R."/>
            <person name="Dudchenko O."/>
            <person name="Sargent D.J."/>
            <person name="Mead D."/>
            <person name="Buti M."/>
            <person name="Cavallini A."/>
            <person name="Hytonen T."/>
            <person name="Andres J."/>
            <person name="Pham M."/>
            <person name="Weisz D."/>
            <person name="Mascagni F."/>
            <person name="Usai G."/>
            <person name="Natali L."/>
            <person name="Bassil N."/>
            <person name="Fernandez G.E."/>
            <person name="Lomsadze A."/>
            <person name="Armour M."/>
            <person name="Olukolu B."/>
            <person name="Poorten T."/>
            <person name="Britton C."/>
            <person name="Davik J."/>
            <person name="Ashrafi H."/>
            <person name="Aiden E.L."/>
            <person name="Borodovsky M."/>
            <person name="Worthington M."/>
        </authorList>
    </citation>
    <scope>NUCLEOTIDE SEQUENCE [LARGE SCALE GENOMIC DNA]</scope>
    <source>
        <strain evidence="1">PI 553951</strain>
    </source>
</reference>
<comment type="caution">
    <text evidence="1">The sequence shown here is derived from an EMBL/GenBank/DDBJ whole genome shotgun (WGS) entry which is preliminary data.</text>
</comment>
<sequence>MACSKAPAKKQPKRGVDFEKIKRKIGRKLPPGQNATNTEIKAKDALLGIKDLFLKHPEELRLHKYAVIEKLPKHIGDDDRAV</sequence>
<organism evidence="1 2">
    <name type="scientific">Rubus argutus</name>
    <name type="common">Southern blackberry</name>
    <dbReference type="NCBI Taxonomy" id="59490"/>
    <lineage>
        <taxon>Eukaryota</taxon>
        <taxon>Viridiplantae</taxon>
        <taxon>Streptophyta</taxon>
        <taxon>Embryophyta</taxon>
        <taxon>Tracheophyta</taxon>
        <taxon>Spermatophyta</taxon>
        <taxon>Magnoliopsida</taxon>
        <taxon>eudicotyledons</taxon>
        <taxon>Gunneridae</taxon>
        <taxon>Pentapetalae</taxon>
        <taxon>rosids</taxon>
        <taxon>fabids</taxon>
        <taxon>Rosales</taxon>
        <taxon>Rosaceae</taxon>
        <taxon>Rosoideae</taxon>
        <taxon>Rosoideae incertae sedis</taxon>
        <taxon>Rubus</taxon>
    </lineage>
</organism>
<proteinExistence type="predicted"/>